<dbReference type="Proteomes" id="UP000218731">
    <property type="component" value="Chromosome 1"/>
</dbReference>
<reference evidence="1 2" key="1">
    <citation type="submission" date="2015-11" db="EMBL/GenBank/DDBJ databases">
        <title>Complete genome sequencing of a biphenyl-degrading bacterium, Pseudomonas putida KF715 (=NBRC110667).</title>
        <authorList>
            <person name="Suenaga H."/>
            <person name="Fujihara N."/>
            <person name="Watanabe T."/>
            <person name="Hirose J."/>
            <person name="Kimura N."/>
            <person name="Yamazoe A."/>
            <person name="Hosoyama A."/>
            <person name="Shimodaira J."/>
            <person name="Furukawa K."/>
        </authorList>
    </citation>
    <scope>NUCLEOTIDE SEQUENCE [LARGE SCALE GENOMIC DNA]</scope>
    <source>
        <strain evidence="1 2">KF715</strain>
    </source>
</reference>
<sequence>MLLAKRCYAKDHIKSRNTLKLGTLFEYQATEIKEIADADEGTYVFSLNFRGTVAVERSWFQTLMQNTICLWGDEDGVEPVQFPGRTDAYFIHVNPRVIDGKTVELTDSTAVIKREALNSFIFCMAQVRTPEEAAEILPHYDSQWLMDRQRANLFAYGLGRLLLREIWRKRKKGEHVVPESLDLNKLDLSVQHGLVTYAPRALTFGDGCDLTLDRLKPLLWGMAFLKTPDYSPEKEYRFQYTLVYEGKIIEPLSKNLIITDVEALAALII</sequence>
<protein>
    <submittedName>
        <fullName evidence="1">Uncharacterized protein</fullName>
    </submittedName>
</protein>
<gene>
    <name evidence="1" type="ORF">KF715C_ch2960</name>
</gene>
<dbReference type="AlphaFoldDB" id="A0A1L7N5Y4"/>
<evidence type="ECO:0000313" key="2">
    <source>
        <dbReference type="Proteomes" id="UP000218731"/>
    </source>
</evidence>
<proteinExistence type="predicted"/>
<dbReference type="EMBL" id="AP015029">
    <property type="protein sequence ID" value="BAW20869.1"/>
    <property type="molecule type" value="Genomic_DNA"/>
</dbReference>
<accession>A0A1L7N5Y4</accession>
<evidence type="ECO:0000313" key="1">
    <source>
        <dbReference type="EMBL" id="BAW20869.1"/>
    </source>
</evidence>
<name>A0A1L7N5Y4_PSEPU</name>
<organism evidence="1 2">
    <name type="scientific">Pseudomonas putida</name>
    <name type="common">Arthrobacter siderocapsulatus</name>
    <dbReference type="NCBI Taxonomy" id="303"/>
    <lineage>
        <taxon>Bacteria</taxon>
        <taxon>Pseudomonadati</taxon>
        <taxon>Pseudomonadota</taxon>
        <taxon>Gammaproteobacteria</taxon>
        <taxon>Pseudomonadales</taxon>
        <taxon>Pseudomonadaceae</taxon>
        <taxon>Pseudomonas</taxon>
    </lineage>
</organism>
<dbReference type="RefSeq" id="WP_029885299.1">
    <property type="nucleotide sequence ID" value="NZ_AP015029.1"/>
</dbReference>